<reference evidence="3 4" key="1">
    <citation type="submission" date="2007-08" db="EMBL/GenBank/DDBJ databases">
        <title>Complete sequence of Roseiflexus castenholzii DSM 13941.</title>
        <authorList>
            <consortium name="US DOE Joint Genome Institute"/>
            <person name="Copeland A."/>
            <person name="Lucas S."/>
            <person name="Lapidus A."/>
            <person name="Barry K."/>
            <person name="Glavina del Rio T."/>
            <person name="Dalin E."/>
            <person name="Tice H."/>
            <person name="Pitluck S."/>
            <person name="Thompson L.S."/>
            <person name="Brettin T."/>
            <person name="Bruce D."/>
            <person name="Detter J.C."/>
            <person name="Han C."/>
            <person name="Tapia R."/>
            <person name="Schmutz J."/>
            <person name="Larimer F."/>
            <person name="Land M."/>
            <person name="Hauser L."/>
            <person name="Kyrpides N."/>
            <person name="Mikhailova N."/>
            <person name="Bryant D.A."/>
            <person name="Hanada S."/>
            <person name="Tsukatani Y."/>
            <person name="Richardson P."/>
        </authorList>
    </citation>
    <scope>NUCLEOTIDE SEQUENCE [LARGE SCALE GENOMIC DNA]</scope>
    <source>
        <strain evidence="4">DSM 13941 / HLO8</strain>
    </source>
</reference>
<protein>
    <submittedName>
        <fullName evidence="3">Uncharacterized membrane protein-like protein</fullName>
    </submittedName>
</protein>
<dbReference type="STRING" id="383372.Rcas_0531"/>
<dbReference type="NCBIfam" id="TIGR03662">
    <property type="entry name" value="Chlor_Arch_YYY"/>
    <property type="match status" value="1"/>
</dbReference>
<keyword evidence="4" id="KW-1185">Reference proteome</keyword>
<feature type="transmembrane region" description="Helical" evidence="2">
    <location>
        <begin position="559"/>
        <end position="579"/>
    </location>
</feature>
<feature type="transmembrane region" description="Helical" evidence="2">
    <location>
        <begin position="684"/>
        <end position="705"/>
    </location>
</feature>
<feature type="compositionally biased region" description="Polar residues" evidence="1">
    <location>
        <begin position="289"/>
        <end position="299"/>
    </location>
</feature>
<feature type="transmembrane region" description="Helical" evidence="2">
    <location>
        <begin position="756"/>
        <end position="779"/>
    </location>
</feature>
<evidence type="ECO:0000313" key="4">
    <source>
        <dbReference type="Proteomes" id="UP000000263"/>
    </source>
</evidence>
<feature type="transmembrane region" description="Helical" evidence="2">
    <location>
        <begin position="717"/>
        <end position="736"/>
    </location>
</feature>
<dbReference type="OrthoDB" id="134460at2"/>
<feature type="transmembrane region" description="Helical" evidence="2">
    <location>
        <begin position="34"/>
        <end position="55"/>
    </location>
</feature>
<feature type="region of interest" description="Disordered" evidence="1">
    <location>
        <begin position="279"/>
        <end position="325"/>
    </location>
</feature>
<feature type="transmembrane region" description="Helical" evidence="2">
    <location>
        <begin position="61"/>
        <end position="81"/>
    </location>
</feature>
<accession>A7NGR8</accession>
<evidence type="ECO:0000256" key="2">
    <source>
        <dbReference type="SAM" id="Phobius"/>
    </source>
</evidence>
<feature type="transmembrane region" description="Helical" evidence="2">
    <location>
        <begin position="197"/>
        <end position="218"/>
    </location>
</feature>
<dbReference type="eggNOG" id="COG5427">
    <property type="taxonomic scope" value="Bacteria"/>
</dbReference>
<dbReference type="HOGENOM" id="CLU_011570_0_0_0"/>
<dbReference type="PANTHER" id="PTHR10790">
    <property type="entry name" value="TPR-DOMAIN CONTAINING PROTEIN"/>
    <property type="match status" value="1"/>
</dbReference>
<organism evidence="3 4">
    <name type="scientific">Roseiflexus castenholzii (strain DSM 13941 / HLO8)</name>
    <dbReference type="NCBI Taxonomy" id="383372"/>
    <lineage>
        <taxon>Bacteria</taxon>
        <taxon>Bacillati</taxon>
        <taxon>Chloroflexota</taxon>
        <taxon>Chloroflexia</taxon>
        <taxon>Chloroflexales</taxon>
        <taxon>Roseiflexineae</taxon>
        <taxon>Roseiflexaceae</taxon>
        <taxon>Roseiflexus</taxon>
    </lineage>
</organism>
<feature type="transmembrane region" description="Helical" evidence="2">
    <location>
        <begin position="6"/>
        <end position="27"/>
    </location>
</feature>
<dbReference type="PANTHER" id="PTHR10790:SF51">
    <property type="entry name" value="TETRATRICOPEPTIDE REPEAT PROTEIN"/>
    <property type="match status" value="1"/>
</dbReference>
<sequence length="939" mass="100934">MLTAVLTYWFAALAFGIVGMPAARLLFGALPDRGYAFARTVGLLLTGYLAWLAAMFGLASFGAPLIVVAALAVVIGGVLALRRVSAKAASPAVALRWVRRNWGIVVFYEALFAAALIFLALLRAQEYGFVGPHPWGTERPMDYAFFNAIRVSAVFPPHDPWMSGYSINYYYFGYLLMAAVSLVTGVHPAVGYNMSLALTFALTALGIAGLITNLVALATSQLPDAPRATDVEVERVDADATPYSDGMASLSRMQAAFAVPLDRGASWFWGMRRASTQQQMTAQQASTELAEQSPSTQASADVEADMPDGQALPNSEGERAPEIDGAPPDAHRCIPWHGWLAALLTVVAVLLAGNQAGTLQVIVGNERIVALDGAQLAAALVQALSGAETITLPYPARTGDFNVFDTLIREDRMRDFNWWWPSRAVWDERPVWNPETQQIEPVRGYAITEFPFFSFWLGDMHPHVMALPFGVLALALALALLASSAPLRLWRNRAELLLSGVILGSLYMINSWDLPTYLLLFLGVLALKTATQPETPAISGEAASGVPLIDRLAPRWRGYLINALLILATSVVLIAPFLLTFTSLIGGRAPLIDLPLIGEMTRILGFVTGKTGLHSFLIIFGTFLAPLIGLTAALARGTARTLLIASGVTVVIGAFIGFPLAALLPLGLAATLIAGQRAGHPADAFALGTLALGSAICLGVELVYIRDVFENRMNTIFKFYYQTWLIWGVAGGYAAWRLMQIVGICWRAQPRRSARIAAMLAMPLVALILLASGLTYPWLTAGKAFAEGRHVGLEGRTPRERTPEGAEAIAWVRANTPGDAVILEAVGPSYDTAGIGYGGVSSSTGRATVMGWEGHQQQWRGGDPKVLAEIAPRATDVATIYSTADTALVRALLAIYGVDYIYVGEAERQTYPAEGLAKLSTLGDVVFQNDEVTIYRVRP</sequence>
<gene>
    <name evidence="3" type="ordered locus">Rcas_0531</name>
</gene>
<dbReference type="Proteomes" id="UP000000263">
    <property type="component" value="Chromosome"/>
</dbReference>
<proteinExistence type="predicted"/>
<dbReference type="RefSeq" id="WP_012119092.1">
    <property type="nucleotide sequence ID" value="NC_009767.1"/>
</dbReference>
<keyword evidence="2" id="KW-1133">Transmembrane helix</keyword>
<name>A7NGR8_ROSCS</name>
<feature type="transmembrane region" description="Helical" evidence="2">
    <location>
        <begin position="102"/>
        <end position="122"/>
    </location>
</feature>
<feature type="transmembrane region" description="Helical" evidence="2">
    <location>
        <begin position="615"/>
        <end position="635"/>
    </location>
</feature>
<dbReference type="KEGG" id="rca:Rcas_0531"/>
<feature type="transmembrane region" description="Helical" evidence="2">
    <location>
        <begin position="642"/>
        <end position="664"/>
    </location>
</feature>
<keyword evidence="2" id="KW-0472">Membrane</keyword>
<dbReference type="AlphaFoldDB" id="A7NGR8"/>
<feature type="transmembrane region" description="Helical" evidence="2">
    <location>
        <begin position="169"/>
        <end position="190"/>
    </location>
</feature>
<keyword evidence="2" id="KW-0812">Transmembrane</keyword>
<dbReference type="InterPro" id="IPR018746">
    <property type="entry name" value="DUF2298"/>
</dbReference>
<evidence type="ECO:0000313" key="3">
    <source>
        <dbReference type="EMBL" id="ABU56661.1"/>
    </source>
</evidence>
<feature type="transmembrane region" description="Helical" evidence="2">
    <location>
        <begin position="464"/>
        <end position="482"/>
    </location>
</feature>
<dbReference type="EMBL" id="CP000804">
    <property type="protein sequence ID" value="ABU56661.1"/>
    <property type="molecule type" value="Genomic_DNA"/>
</dbReference>
<evidence type="ECO:0000256" key="1">
    <source>
        <dbReference type="SAM" id="MobiDB-lite"/>
    </source>
</evidence>
<dbReference type="Pfam" id="PF10060">
    <property type="entry name" value="DUF2298"/>
    <property type="match status" value="1"/>
</dbReference>